<protein>
    <submittedName>
        <fullName evidence="3">EF-hand domain pair</fullName>
    </submittedName>
</protein>
<evidence type="ECO:0000256" key="1">
    <source>
        <dbReference type="SAM" id="MobiDB-lite"/>
    </source>
</evidence>
<feature type="domain" description="EF-hand" evidence="2">
    <location>
        <begin position="61"/>
        <end position="96"/>
    </location>
</feature>
<keyword evidence="4" id="KW-1185">Reference proteome</keyword>
<feature type="region of interest" description="Disordered" evidence="1">
    <location>
        <begin position="133"/>
        <end position="154"/>
    </location>
</feature>
<accession>A0A1G6P3G6</accession>
<feature type="compositionally biased region" description="Basic and acidic residues" evidence="1">
    <location>
        <begin position="137"/>
        <end position="146"/>
    </location>
</feature>
<dbReference type="AlphaFoldDB" id="A0A1G6P3G6"/>
<reference evidence="4" key="1">
    <citation type="submission" date="2016-10" db="EMBL/GenBank/DDBJ databases">
        <authorList>
            <person name="Varghese N."/>
            <person name="Submissions S."/>
        </authorList>
    </citation>
    <scope>NUCLEOTIDE SEQUENCE [LARGE SCALE GENOMIC DNA]</scope>
    <source>
        <strain evidence="4">IBRC-M 10403</strain>
    </source>
</reference>
<dbReference type="GO" id="GO:0005509">
    <property type="term" value="F:calcium ion binding"/>
    <property type="evidence" value="ECO:0007669"/>
    <property type="project" value="InterPro"/>
</dbReference>
<organism evidence="3 4">
    <name type="scientific">Actinokineospora iranica</name>
    <dbReference type="NCBI Taxonomy" id="1271860"/>
    <lineage>
        <taxon>Bacteria</taxon>
        <taxon>Bacillati</taxon>
        <taxon>Actinomycetota</taxon>
        <taxon>Actinomycetes</taxon>
        <taxon>Pseudonocardiales</taxon>
        <taxon>Pseudonocardiaceae</taxon>
        <taxon>Actinokineospora</taxon>
    </lineage>
</organism>
<evidence type="ECO:0000313" key="3">
    <source>
        <dbReference type="EMBL" id="SDC74558.1"/>
    </source>
</evidence>
<dbReference type="SMART" id="SM00054">
    <property type="entry name" value="EFh"/>
    <property type="match status" value="2"/>
</dbReference>
<proteinExistence type="predicted"/>
<dbReference type="InterPro" id="IPR018247">
    <property type="entry name" value="EF_Hand_1_Ca_BS"/>
</dbReference>
<name>A0A1G6P3G6_9PSEU</name>
<dbReference type="STRING" id="1271860.SAMN05216174_10496"/>
<dbReference type="EMBL" id="FMZZ01000004">
    <property type="protein sequence ID" value="SDC74558.1"/>
    <property type="molecule type" value="Genomic_DNA"/>
</dbReference>
<dbReference type="PROSITE" id="PS00018">
    <property type="entry name" value="EF_HAND_1"/>
    <property type="match status" value="1"/>
</dbReference>
<dbReference type="InterPro" id="IPR002048">
    <property type="entry name" value="EF_hand_dom"/>
</dbReference>
<feature type="compositionally biased region" description="Low complexity" evidence="1">
    <location>
        <begin position="104"/>
        <end position="115"/>
    </location>
</feature>
<dbReference type="Gene3D" id="1.10.238.10">
    <property type="entry name" value="EF-hand"/>
    <property type="match status" value="2"/>
</dbReference>
<dbReference type="InterPro" id="IPR011992">
    <property type="entry name" value="EF-hand-dom_pair"/>
</dbReference>
<dbReference type="Proteomes" id="UP000199501">
    <property type="component" value="Unassembled WGS sequence"/>
</dbReference>
<gene>
    <name evidence="3" type="ORF">SAMN05216174_10496</name>
</gene>
<dbReference type="RefSeq" id="WP_175482761.1">
    <property type="nucleotide sequence ID" value="NZ_FMZZ01000004.1"/>
</dbReference>
<evidence type="ECO:0000259" key="2">
    <source>
        <dbReference type="PROSITE" id="PS50222"/>
    </source>
</evidence>
<feature type="region of interest" description="Disordered" evidence="1">
    <location>
        <begin position="96"/>
        <end position="117"/>
    </location>
</feature>
<sequence>MTTSRQDQINVKIARTFQTLDGNQNGYLEWSNFESLANRFLTAYNLDKNDRRARALFAWRIAVPEAMESFSKVDTDGDGVISRQEFIRATREYFHSTDPHGPRRCAPTTAARTTPDQLQGGDVVADAAVDRPGGAAGRHELAERGGRQGRTQEFGSATVPAGHKIVAFGQ</sequence>
<dbReference type="Pfam" id="PF13499">
    <property type="entry name" value="EF-hand_7"/>
    <property type="match status" value="1"/>
</dbReference>
<dbReference type="SUPFAM" id="SSF47473">
    <property type="entry name" value="EF-hand"/>
    <property type="match status" value="1"/>
</dbReference>
<dbReference type="PROSITE" id="PS50222">
    <property type="entry name" value="EF_HAND_2"/>
    <property type="match status" value="1"/>
</dbReference>
<evidence type="ECO:0000313" key="4">
    <source>
        <dbReference type="Proteomes" id="UP000199501"/>
    </source>
</evidence>